<dbReference type="GO" id="GO:0008270">
    <property type="term" value="F:zinc ion binding"/>
    <property type="evidence" value="ECO:0007669"/>
    <property type="project" value="UniProtKB-KW"/>
</dbReference>
<dbReference type="OrthoDB" id="2423121at2759"/>
<accession>A0A015J6K1</accession>
<name>A0A015J6K1_RHIIW</name>
<evidence type="ECO:0000256" key="1">
    <source>
        <dbReference type="PROSITE-ProRule" id="PRU00047"/>
    </source>
</evidence>
<keyword evidence="1" id="KW-0862">Zinc</keyword>
<organism evidence="3 4">
    <name type="scientific">Rhizophagus irregularis (strain DAOM 197198w)</name>
    <name type="common">Glomus intraradices</name>
    <dbReference type="NCBI Taxonomy" id="1432141"/>
    <lineage>
        <taxon>Eukaryota</taxon>
        <taxon>Fungi</taxon>
        <taxon>Fungi incertae sedis</taxon>
        <taxon>Mucoromycota</taxon>
        <taxon>Glomeromycotina</taxon>
        <taxon>Glomeromycetes</taxon>
        <taxon>Glomerales</taxon>
        <taxon>Glomeraceae</taxon>
        <taxon>Rhizophagus</taxon>
    </lineage>
</organism>
<evidence type="ECO:0000313" key="3">
    <source>
        <dbReference type="EMBL" id="EXX50539.1"/>
    </source>
</evidence>
<proteinExistence type="predicted"/>
<dbReference type="PROSITE" id="PS50158">
    <property type="entry name" value="ZF_CCHC"/>
    <property type="match status" value="1"/>
</dbReference>
<dbReference type="AlphaFoldDB" id="A0A015J6K1"/>
<reference evidence="3 4" key="1">
    <citation type="submission" date="2014-02" db="EMBL/GenBank/DDBJ databases">
        <title>Single nucleus genome sequencing reveals high similarity among nuclei of an endomycorrhizal fungus.</title>
        <authorList>
            <person name="Lin K."/>
            <person name="Geurts R."/>
            <person name="Zhang Z."/>
            <person name="Limpens E."/>
            <person name="Saunders D.G."/>
            <person name="Mu D."/>
            <person name="Pang E."/>
            <person name="Cao H."/>
            <person name="Cha H."/>
            <person name="Lin T."/>
            <person name="Zhou Q."/>
            <person name="Shang Y."/>
            <person name="Li Y."/>
            <person name="Ivanov S."/>
            <person name="Sharma T."/>
            <person name="Velzen R.V."/>
            <person name="Ruijter N.D."/>
            <person name="Aanen D.K."/>
            <person name="Win J."/>
            <person name="Kamoun S."/>
            <person name="Bisseling T."/>
            <person name="Huang S."/>
        </authorList>
    </citation>
    <scope>NUCLEOTIDE SEQUENCE [LARGE SCALE GENOMIC DNA]</scope>
    <source>
        <strain evidence="4">DAOM197198w</strain>
    </source>
</reference>
<protein>
    <recommendedName>
        <fullName evidence="2">CCHC-type domain-containing protein</fullName>
    </recommendedName>
</protein>
<feature type="domain" description="CCHC-type" evidence="2">
    <location>
        <begin position="107"/>
        <end position="121"/>
    </location>
</feature>
<evidence type="ECO:0000259" key="2">
    <source>
        <dbReference type="PROSITE" id="PS50158"/>
    </source>
</evidence>
<comment type="caution">
    <text evidence="3">The sequence shown here is derived from an EMBL/GenBank/DDBJ whole genome shotgun (WGS) entry which is preliminary data.</text>
</comment>
<evidence type="ECO:0000313" key="4">
    <source>
        <dbReference type="Proteomes" id="UP000022910"/>
    </source>
</evidence>
<dbReference type="InterPro" id="IPR001878">
    <property type="entry name" value="Znf_CCHC"/>
</dbReference>
<gene>
    <name evidence="3" type="ORF">RirG_269830</name>
</gene>
<keyword evidence="1" id="KW-0479">Metal-binding</keyword>
<dbReference type="EMBL" id="JEMT01029911">
    <property type="protein sequence ID" value="EXX50539.1"/>
    <property type="molecule type" value="Genomic_DNA"/>
</dbReference>
<dbReference type="Proteomes" id="UP000022910">
    <property type="component" value="Unassembled WGS sequence"/>
</dbReference>
<keyword evidence="1" id="KW-0863">Zinc-finger</keyword>
<dbReference type="HOGENOM" id="CLU_2005161_0_0_1"/>
<dbReference type="GO" id="GO:0003676">
    <property type="term" value="F:nucleic acid binding"/>
    <property type="evidence" value="ECO:0007669"/>
    <property type="project" value="InterPro"/>
</dbReference>
<keyword evidence="4" id="KW-1185">Reference proteome</keyword>
<sequence length="124" mass="14012">MLKKAINLALATNSYEELIGMCQDFLVRKQDTLDQNQVKETLDNEELDVVNPIITVRKGRPPGRVKSAVKIQDKESRRHCLKSIDLNVQKGGNETQLGNSRDNRKTCQNCGQKGHNRATCKFTD</sequence>